<evidence type="ECO:0000313" key="1">
    <source>
        <dbReference type="EMBL" id="VFS66791.1"/>
    </source>
</evidence>
<evidence type="ECO:0000313" key="2">
    <source>
        <dbReference type="Proteomes" id="UP000345637"/>
    </source>
</evidence>
<sequence>MTANRLWRWQGVDMQGQFCQGTQWNPGRLEVFQALQHERIIPLAIRRCAIKNTLWHPRYGSQVVRQLAVLLQAGFL</sequence>
<organism evidence="1 2">
    <name type="scientific">Raoultella planticola</name>
    <name type="common">Klebsiella planticola</name>
    <dbReference type="NCBI Taxonomy" id="575"/>
    <lineage>
        <taxon>Bacteria</taxon>
        <taxon>Pseudomonadati</taxon>
        <taxon>Pseudomonadota</taxon>
        <taxon>Gammaproteobacteria</taxon>
        <taxon>Enterobacterales</taxon>
        <taxon>Enterobacteriaceae</taxon>
        <taxon>Klebsiella/Raoultella group</taxon>
        <taxon>Raoultella</taxon>
    </lineage>
</organism>
<name>A0A485B1J2_RAOPL</name>
<gene>
    <name evidence="1" type="ORF">NCTC12998_03138</name>
</gene>
<dbReference type="AlphaFoldDB" id="A0A485B1J2"/>
<accession>A0A485B1J2</accession>
<proteinExistence type="predicted"/>
<dbReference type="EMBL" id="CAADJE010000023">
    <property type="protein sequence ID" value="VFS66791.1"/>
    <property type="molecule type" value="Genomic_DNA"/>
</dbReference>
<protein>
    <submittedName>
        <fullName evidence="1">Type IV pilin biogenesis protein</fullName>
    </submittedName>
</protein>
<dbReference type="Proteomes" id="UP000345637">
    <property type="component" value="Unassembled WGS sequence"/>
</dbReference>
<reference evidence="1 2" key="1">
    <citation type="submission" date="2019-03" db="EMBL/GenBank/DDBJ databases">
        <authorList>
            <consortium name="Pathogen Informatics"/>
        </authorList>
    </citation>
    <scope>NUCLEOTIDE SEQUENCE [LARGE SCALE GENOMIC DNA]</scope>
    <source>
        <strain evidence="1 2">NCTC12998</strain>
    </source>
</reference>